<evidence type="ECO:0000256" key="2">
    <source>
        <dbReference type="ARBA" id="ARBA00005417"/>
    </source>
</evidence>
<proteinExistence type="inferred from homology"/>
<evidence type="ECO:0000256" key="4">
    <source>
        <dbReference type="ARBA" id="ARBA00022475"/>
    </source>
</evidence>
<keyword evidence="3 10" id="KW-0813">Transport</keyword>
<sequence>MSEYILEAENLNFSYMDGTVALKNLSLKFEKGKKFGVVGNNGAGKSTLFLHFNGVHRPEKGKIIYKGASVNYNSKSLKELRKNVGIVFQDPDSQLFSASVYQDVSFGPVNMGWPEEKIRTKVEQALKRTGTWDFKDKPTHFLSHGQKKRVAIAGILAMEPEVIFLDEPTAGLDPYYCAEMMQLLDDFNQTGATLILSSHDLNEIYAWADYIFVMNKGEIIAEGLPEEIFRNAQVLRKANLRKPWVLDVFDELVKNKAIKEETPIPRKKEQLMSLFSQLQVLDRLN</sequence>
<evidence type="ECO:0000256" key="8">
    <source>
        <dbReference type="ARBA" id="ARBA00023136"/>
    </source>
</evidence>
<keyword evidence="5 10" id="KW-0547">Nucleotide-binding</keyword>
<dbReference type="SUPFAM" id="SSF52540">
    <property type="entry name" value="P-loop containing nucleoside triphosphate hydrolases"/>
    <property type="match status" value="1"/>
</dbReference>
<evidence type="ECO:0000256" key="7">
    <source>
        <dbReference type="ARBA" id="ARBA00022967"/>
    </source>
</evidence>
<evidence type="ECO:0000259" key="11">
    <source>
        <dbReference type="PROSITE" id="PS50893"/>
    </source>
</evidence>
<dbReference type="PANTHER" id="PTHR43553">
    <property type="entry name" value="HEAVY METAL TRANSPORTER"/>
    <property type="match status" value="1"/>
</dbReference>
<dbReference type="InterPro" id="IPR015856">
    <property type="entry name" value="ABC_transpr_CbiO/EcfA_su"/>
</dbReference>
<dbReference type="EMBL" id="JANPWE010000002">
    <property type="protein sequence ID" value="MCR6544855.1"/>
    <property type="molecule type" value="Genomic_DNA"/>
</dbReference>
<dbReference type="PANTHER" id="PTHR43553:SF24">
    <property type="entry name" value="ENERGY-COUPLING FACTOR TRANSPORTER ATP-BINDING PROTEIN ECFA1"/>
    <property type="match status" value="1"/>
</dbReference>
<evidence type="ECO:0000256" key="5">
    <source>
        <dbReference type="ARBA" id="ARBA00022741"/>
    </source>
</evidence>
<keyword evidence="13" id="KW-1185">Reference proteome</keyword>
<dbReference type="CDD" id="cd03225">
    <property type="entry name" value="ABC_cobalt_CbiO_domain1"/>
    <property type="match status" value="1"/>
</dbReference>
<feature type="domain" description="ABC transporter" evidence="11">
    <location>
        <begin position="6"/>
        <end position="241"/>
    </location>
</feature>
<comment type="subcellular location">
    <subcellularLocation>
        <location evidence="1 10">Cell membrane</location>
        <topology evidence="1 10">Peripheral membrane protein</topology>
    </subcellularLocation>
</comment>
<dbReference type="InterPro" id="IPR003593">
    <property type="entry name" value="AAA+_ATPase"/>
</dbReference>
<keyword evidence="6 10" id="KW-0067">ATP-binding</keyword>
<comment type="caution">
    <text evidence="12">The sequence shown here is derived from an EMBL/GenBank/DDBJ whole genome shotgun (WGS) entry which is preliminary data.</text>
</comment>
<dbReference type="GO" id="GO:0005524">
    <property type="term" value="F:ATP binding"/>
    <property type="evidence" value="ECO:0007669"/>
    <property type="project" value="UniProtKB-KW"/>
</dbReference>
<dbReference type="RefSeq" id="WP_257912444.1">
    <property type="nucleotide sequence ID" value="NZ_JANPWE010000002.1"/>
</dbReference>
<comment type="similarity">
    <text evidence="2 10">Belongs to the ABC transporter superfamily.</text>
</comment>
<comment type="function">
    <text evidence="9">Probably part of an ABC transporter complex. Responsible for energy coupling to the transport system.</text>
</comment>
<dbReference type="InterPro" id="IPR005876">
    <property type="entry name" value="Co_trans_ATP-bd"/>
</dbReference>
<evidence type="ECO:0000256" key="6">
    <source>
        <dbReference type="ARBA" id="ARBA00022840"/>
    </source>
</evidence>
<keyword evidence="7" id="KW-1278">Translocase</keyword>
<protein>
    <recommendedName>
        <fullName evidence="10">ABC transporter ATP-binding protein</fullName>
    </recommendedName>
</protein>
<organism evidence="12 13">
    <name type="scientific">Dehalobacterium formicoaceticum</name>
    <dbReference type="NCBI Taxonomy" id="51515"/>
    <lineage>
        <taxon>Bacteria</taxon>
        <taxon>Bacillati</taxon>
        <taxon>Bacillota</taxon>
        <taxon>Clostridia</taxon>
        <taxon>Eubacteriales</taxon>
        <taxon>Peptococcaceae</taxon>
        <taxon>Dehalobacterium</taxon>
    </lineage>
</organism>
<dbReference type="Proteomes" id="UP001524944">
    <property type="component" value="Unassembled WGS sequence"/>
</dbReference>
<dbReference type="PROSITE" id="PS50893">
    <property type="entry name" value="ABC_TRANSPORTER_2"/>
    <property type="match status" value="1"/>
</dbReference>
<keyword evidence="4 10" id="KW-1003">Cell membrane</keyword>
<dbReference type="Pfam" id="PF00005">
    <property type="entry name" value="ABC_tran"/>
    <property type="match status" value="1"/>
</dbReference>
<dbReference type="InterPro" id="IPR003439">
    <property type="entry name" value="ABC_transporter-like_ATP-bd"/>
</dbReference>
<dbReference type="SMART" id="SM00382">
    <property type="entry name" value="AAA"/>
    <property type="match status" value="1"/>
</dbReference>
<dbReference type="InterPro" id="IPR027417">
    <property type="entry name" value="P-loop_NTPase"/>
</dbReference>
<evidence type="ECO:0000313" key="12">
    <source>
        <dbReference type="EMBL" id="MCR6544855.1"/>
    </source>
</evidence>
<evidence type="ECO:0000256" key="3">
    <source>
        <dbReference type="ARBA" id="ARBA00022448"/>
    </source>
</evidence>
<evidence type="ECO:0000256" key="10">
    <source>
        <dbReference type="RuleBase" id="RU364103"/>
    </source>
</evidence>
<dbReference type="NCBIfam" id="TIGR01166">
    <property type="entry name" value="cbiO"/>
    <property type="match status" value="1"/>
</dbReference>
<reference evidence="12 13" key="1">
    <citation type="submission" date="2022-08" db="EMBL/GenBank/DDBJ databases">
        <title>Proteogenomics of the novel Dehalobacterium formicoaceticum strain EZ94 highlights a key role of methyltransferases during anaerobic dichloromethane degradation.</title>
        <authorList>
            <person name="Wasmund K."/>
        </authorList>
    </citation>
    <scope>NUCLEOTIDE SEQUENCE [LARGE SCALE GENOMIC DNA]</scope>
    <source>
        <strain evidence="12 13">EZ94</strain>
    </source>
</reference>
<dbReference type="PROSITE" id="PS00211">
    <property type="entry name" value="ABC_TRANSPORTER_1"/>
    <property type="match status" value="1"/>
</dbReference>
<dbReference type="Gene3D" id="3.40.50.300">
    <property type="entry name" value="P-loop containing nucleotide triphosphate hydrolases"/>
    <property type="match status" value="1"/>
</dbReference>
<comment type="function">
    <text evidence="10">Part of an ABC transporter complex. Responsible for energy coupling to the transport system.</text>
</comment>
<dbReference type="InterPro" id="IPR050095">
    <property type="entry name" value="ECF_ABC_transporter_ATP-bd"/>
</dbReference>
<dbReference type="InterPro" id="IPR017871">
    <property type="entry name" value="ABC_transporter-like_CS"/>
</dbReference>
<evidence type="ECO:0000256" key="1">
    <source>
        <dbReference type="ARBA" id="ARBA00004202"/>
    </source>
</evidence>
<evidence type="ECO:0000256" key="9">
    <source>
        <dbReference type="ARBA" id="ARBA00025157"/>
    </source>
</evidence>
<gene>
    <name evidence="12" type="ORF">NVS47_04870</name>
</gene>
<keyword evidence="8 10" id="KW-0472">Membrane</keyword>
<accession>A0ABT1Y3Y3</accession>
<name>A0ABT1Y3Y3_9FIRM</name>
<evidence type="ECO:0000313" key="13">
    <source>
        <dbReference type="Proteomes" id="UP001524944"/>
    </source>
</evidence>